<proteinExistence type="inferred from homology"/>
<protein>
    <recommendedName>
        <fullName evidence="7">Endolytic murein transglycosylase</fullName>
        <ecNumber evidence="7">4.2.2.29</ecNumber>
    </recommendedName>
    <alternativeName>
        <fullName evidence="7">Peptidoglycan lytic transglycosylase</fullName>
    </alternativeName>
    <alternativeName>
        <fullName evidence="7">Peptidoglycan polymerization terminase</fullName>
    </alternativeName>
</protein>
<feature type="transmembrane region" description="Helical" evidence="7">
    <location>
        <begin position="20"/>
        <end position="41"/>
    </location>
</feature>
<reference evidence="8" key="1">
    <citation type="submission" date="2020-12" db="EMBL/GenBank/DDBJ databases">
        <title>Leucobacter sp. CAS2, isolated from Chromium sludge.</title>
        <authorList>
            <person name="Xu Z."/>
        </authorList>
    </citation>
    <scope>NUCLEOTIDE SEQUENCE</scope>
    <source>
        <strain evidence="8">CSA2</strain>
    </source>
</reference>
<name>A0A934UWQ1_9MICO</name>
<keyword evidence="9" id="KW-1185">Reference proteome</keyword>
<dbReference type="Gene3D" id="3.30.1490.480">
    <property type="entry name" value="Endolytic murein transglycosylase"/>
    <property type="match status" value="1"/>
</dbReference>
<comment type="subcellular location">
    <subcellularLocation>
        <location evidence="7">Cell membrane</location>
        <topology evidence="7">Single-pass membrane protein</topology>
    </subcellularLocation>
</comment>
<evidence type="ECO:0000256" key="2">
    <source>
        <dbReference type="ARBA" id="ARBA00022692"/>
    </source>
</evidence>
<comment type="function">
    <text evidence="7">Functions as a peptidoglycan terminase that cleaves nascent peptidoglycan strands endolytically to terminate their elongation.</text>
</comment>
<dbReference type="InterPro" id="IPR003770">
    <property type="entry name" value="MLTG-like"/>
</dbReference>
<keyword evidence="1 7" id="KW-1003">Cell membrane</keyword>
<dbReference type="GO" id="GO:0071555">
    <property type="term" value="P:cell wall organization"/>
    <property type="evidence" value="ECO:0007669"/>
    <property type="project" value="UniProtKB-KW"/>
</dbReference>
<dbReference type="AlphaFoldDB" id="A0A934UWQ1"/>
<dbReference type="PANTHER" id="PTHR30518:SF2">
    <property type="entry name" value="ENDOLYTIC MUREIN TRANSGLYCOSYLASE"/>
    <property type="match status" value="1"/>
</dbReference>
<evidence type="ECO:0000313" key="9">
    <source>
        <dbReference type="Proteomes" id="UP000618733"/>
    </source>
</evidence>
<dbReference type="GO" id="GO:0008932">
    <property type="term" value="F:lytic endotransglycosylase activity"/>
    <property type="evidence" value="ECO:0007669"/>
    <property type="project" value="UniProtKB-UniRule"/>
</dbReference>
<dbReference type="GO" id="GO:0005886">
    <property type="term" value="C:plasma membrane"/>
    <property type="evidence" value="ECO:0007669"/>
    <property type="project" value="UniProtKB-SubCell"/>
</dbReference>
<dbReference type="Pfam" id="PF02618">
    <property type="entry name" value="YceG"/>
    <property type="match status" value="1"/>
</dbReference>
<keyword evidence="5 7" id="KW-0456">Lyase</keyword>
<sequence>MSAARNRTQRGESSTGKRVLISLIVAFVLLGGLGVAAASLWGTFGDKISLALGWTSNDFEGEGHGETVVVIKKGEIGEDIAGSLADAGVVKTSEAFYQLLLKQEPAVEFKPGSYKLKLEMSSQSALAALQDPANRMEYTAMIPEGKTVAQTLELVAAGADIPLKDLQAAAKNVGAYGLPQGVDSLEGWLFPATYEFEQETTGEQAIAHMVETQKKVLDEAGVPVEQREQVLTKASIVQREGGRVEDFPKVARVIDNRLADGMKLQMDSTAQYGMGQHADGNVWSTDEALADNNAWNTYVHTGLPKGPIANPGRDAIDAVVKPADGNWIYFVAINLDTGESAFSATQEEHDANVSKLNAWCKANPGKGC</sequence>
<dbReference type="RefSeq" id="WP_200131382.1">
    <property type="nucleotide sequence ID" value="NZ_JAEHOI010000002.1"/>
</dbReference>
<dbReference type="HAMAP" id="MF_02065">
    <property type="entry name" value="MltG"/>
    <property type="match status" value="1"/>
</dbReference>
<evidence type="ECO:0000256" key="1">
    <source>
        <dbReference type="ARBA" id="ARBA00022475"/>
    </source>
</evidence>
<evidence type="ECO:0000256" key="5">
    <source>
        <dbReference type="ARBA" id="ARBA00023239"/>
    </source>
</evidence>
<comment type="catalytic activity">
    <reaction evidence="7">
        <text>a peptidoglycan chain = a peptidoglycan chain with N-acetyl-1,6-anhydromuramyl-[peptide] at the reducing end + a peptidoglycan chain with N-acetylglucosamine at the non-reducing end.</text>
        <dbReference type="EC" id="4.2.2.29"/>
    </reaction>
</comment>
<evidence type="ECO:0000256" key="3">
    <source>
        <dbReference type="ARBA" id="ARBA00022989"/>
    </source>
</evidence>
<dbReference type="PANTHER" id="PTHR30518">
    <property type="entry name" value="ENDOLYTIC MUREIN TRANSGLYCOSYLASE"/>
    <property type="match status" value="1"/>
</dbReference>
<accession>A0A934UWQ1</accession>
<keyword evidence="3 7" id="KW-1133">Transmembrane helix</keyword>
<comment type="caution">
    <text evidence="8">The sequence shown here is derived from an EMBL/GenBank/DDBJ whole genome shotgun (WGS) entry which is preliminary data.</text>
</comment>
<organism evidence="8 9">
    <name type="scientific">Leucobacter edaphi</name>
    <dbReference type="NCBI Taxonomy" id="2796472"/>
    <lineage>
        <taxon>Bacteria</taxon>
        <taxon>Bacillati</taxon>
        <taxon>Actinomycetota</taxon>
        <taxon>Actinomycetes</taxon>
        <taxon>Micrococcales</taxon>
        <taxon>Microbacteriaceae</taxon>
        <taxon>Leucobacter</taxon>
    </lineage>
</organism>
<dbReference type="EMBL" id="JAEHOI010000002">
    <property type="protein sequence ID" value="MBK0421205.1"/>
    <property type="molecule type" value="Genomic_DNA"/>
</dbReference>
<dbReference type="GO" id="GO:0009252">
    <property type="term" value="P:peptidoglycan biosynthetic process"/>
    <property type="evidence" value="ECO:0007669"/>
    <property type="project" value="UniProtKB-UniRule"/>
</dbReference>
<dbReference type="Proteomes" id="UP000618733">
    <property type="component" value="Unassembled WGS sequence"/>
</dbReference>
<gene>
    <name evidence="7 8" type="primary">mltG</name>
    <name evidence="8" type="ORF">JD292_03795</name>
</gene>
<keyword evidence="6 7" id="KW-0961">Cell wall biogenesis/degradation</keyword>
<feature type="site" description="Important for catalytic activity" evidence="7">
    <location>
        <position position="240"/>
    </location>
</feature>
<evidence type="ECO:0000256" key="7">
    <source>
        <dbReference type="HAMAP-Rule" id="MF_02065"/>
    </source>
</evidence>
<dbReference type="EC" id="4.2.2.29" evidence="7"/>
<evidence type="ECO:0000313" key="8">
    <source>
        <dbReference type="EMBL" id="MBK0421205.1"/>
    </source>
</evidence>
<evidence type="ECO:0000256" key="6">
    <source>
        <dbReference type="ARBA" id="ARBA00023316"/>
    </source>
</evidence>
<evidence type="ECO:0000256" key="4">
    <source>
        <dbReference type="ARBA" id="ARBA00023136"/>
    </source>
</evidence>
<dbReference type="CDD" id="cd08010">
    <property type="entry name" value="MltG_like"/>
    <property type="match status" value="1"/>
</dbReference>
<comment type="similarity">
    <text evidence="7">Belongs to the transglycosylase MltG family.</text>
</comment>
<keyword evidence="2 7" id="KW-0812">Transmembrane</keyword>
<dbReference type="NCBIfam" id="TIGR00247">
    <property type="entry name" value="endolytic transglycosylase MltG"/>
    <property type="match status" value="1"/>
</dbReference>
<keyword evidence="4 7" id="KW-0472">Membrane</keyword>